<dbReference type="InterPro" id="IPR001891">
    <property type="entry name" value="Malic_OxRdtase"/>
</dbReference>
<evidence type="ECO:0000256" key="6">
    <source>
        <dbReference type="PIRSR" id="PIRSR000106-3"/>
    </source>
</evidence>
<dbReference type="PRINTS" id="PR00072">
    <property type="entry name" value="MALOXRDTASE"/>
</dbReference>
<feature type="active site" description="Proton donor" evidence="4">
    <location>
        <position position="184"/>
    </location>
</feature>
<feature type="binding site" evidence="6">
    <location>
        <position position="328"/>
    </location>
    <ligand>
        <name>a divalent metal cation</name>
        <dbReference type="ChEBI" id="CHEBI:60240"/>
    </ligand>
</feature>
<keyword evidence="7" id="KW-0560">Oxidoreductase</keyword>
<feature type="binding site" evidence="6">
    <location>
        <position position="351"/>
    </location>
    <ligand>
        <name>a divalent metal cation</name>
        <dbReference type="ChEBI" id="CHEBI:60240"/>
    </ligand>
</feature>
<dbReference type="InterPro" id="IPR036291">
    <property type="entry name" value="NAD(P)-bd_dom_sf"/>
</dbReference>
<dbReference type="GO" id="GO:0004473">
    <property type="term" value="F:malate dehydrogenase (decarboxylating) (NADP+) activity"/>
    <property type="evidence" value="ECO:0007669"/>
    <property type="project" value="TreeGrafter"/>
</dbReference>
<feature type="binding site" evidence="5">
    <location>
        <position position="237"/>
    </location>
    <ligand>
        <name>(S)-malate</name>
        <dbReference type="ChEBI" id="CHEBI:15589"/>
    </ligand>
</feature>
<dbReference type="OrthoDB" id="5365701at2759"/>
<feature type="domain" description="Malic enzyme N-terminal" evidence="10">
    <location>
        <begin position="161"/>
        <end position="342"/>
    </location>
</feature>
<dbReference type="GO" id="GO:0006108">
    <property type="term" value="P:malate metabolic process"/>
    <property type="evidence" value="ECO:0007669"/>
    <property type="project" value="TreeGrafter"/>
</dbReference>
<dbReference type="InterPro" id="IPR012301">
    <property type="entry name" value="Malic_N_dom"/>
</dbReference>
<protein>
    <recommendedName>
        <fullName evidence="7">Malic enzyme</fullName>
    </recommendedName>
</protein>
<feature type="binding site" evidence="5">
    <location>
        <position position="536"/>
    </location>
    <ligand>
        <name>(S)-malate</name>
        <dbReference type="ChEBI" id="CHEBI:15589"/>
    </ligand>
</feature>
<evidence type="ECO:0000256" key="1">
    <source>
        <dbReference type="ARBA" id="ARBA00001936"/>
    </source>
</evidence>
<comment type="caution">
    <text evidence="11">The sequence shown here is derived from an EMBL/GenBank/DDBJ whole genome shotgun (WGS) entry which is preliminary data.</text>
</comment>
<keyword evidence="12" id="KW-1185">Reference proteome</keyword>
<dbReference type="SUPFAM" id="SSF53223">
    <property type="entry name" value="Aminoacid dehydrogenase-like, N-terminal domain"/>
    <property type="match status" value="1"/>
</dbReference>
<dbReference type="PANTHER" id="PTHR23406:SF94">
    <property type="entry name" value="NADP-DEPENDENT MALIC ENZYME, CHLOROPLASTIC"/>
    <property type="match status" value="1"/>
</dbReference>
<comment type="cofactor">
    <cofactor evidence="6">
        <name>Mg(2+)</name>
        <dbReference type="ChEBI" id="CHEBI:18420"/>
    </cofactor>
    <cofactor evidence="6">
        <name>Mn(2+)</name>
        <dbReference type="ChEBI" id="CHEBI:29035"/>
    </cofactor>
    <text evidence="6">Divalent metal cations. Prefers magnesium or manganese.</text>
</comment>
<evidence type="ECO:0000256" key="7">
    <source>
        <dbReference type="RuleBase" id="RU003426"/>
    </source>
</evidence>
<dbReference type="InterPro" id="IPR037062">
    <property type="entry name" value="Malic_N_dom_sf"/>
</dbReference>
<evidence type="ECO:0000259" key="10">
    <source>
        <dbReference type="SMART" id="SM01274"/>
    </source>
</evidence>
<dbReference type="InterPro" id="IPR046346">
    <property type="entry name" value="Aminoacid_DH-like_N_sf"/>
</dbReference>
<evidence type="ECO:0000256" key="5">
    <source>
        <dbReference type="PIRSR" id="PIRSR000106-2"/>
    </source>
</evidence>
<dbReference type="PANTHER" id="PTHR23406">
    <property type="entry name" value="MALIC ENZYME-RELATED"/>
    <property type="match status" value="1"/>
</dbReference>
<evidence type="ECO:0000256" key="4">
    <source>
        <dbReference type="PIRSR" id="PIRSR000106-1"/>
    </source>
</evidence>
<evidence type="ECO:0000313" key="11">
    <source>
        <dbReference type="EMBL" id="CAD6334091.1"/>
    </source>
</evidence>
<dbReference type="SUPFAM" id="SSF51735">
    <property type="entry name" value="NAD(P)-binding Rossmann-fold domains"/>
    <property type="match status" value="1"/>
</dbReference>
<feature type="binding site" evidence="5">
    <location>
        <position position="492"/>
    </location>
    <ligand>
        <name>(S)-malate</name>
        <dbReference type="ChEBI" id="CHEBI:15589"/>
    </ligand>
</feature>
<dbReference type="GO" id="GO:0046872">
    <property type="term" value="F:metal ion binding"/>
    <property type="evidence" value="ECO:0007669"/>
    <property type="project" value="UniProtKB-KW"/>
</dbReference>
<reference evidence="11" key="1">
    <citation type="submission" date="2020-10" db="EMBL/GenBank/DDBJ databases">
        <authorList>
            <person name="Han B."/>
            <person name="Lu T."/>
            <person name="Zhao Q."/>
            <person name="Huang X."/>
            <person name="Zhao Y."/>
        </authorList>
    </citation>
    <scope>NUCLEOTIDE SEQUENCE</scope>
</reference>
<dbReference type="EMBL" id="CAJGYO010000017">
    <property type="protein sequence ID" value="CAD6334091.1"/>
    <property type="molecule type" value="Genomic_DNA"/>
</dbReference>
<feature type="domain" description="Malic enzyme NAD-binding" evidence="9">
    <location>
        <begin position="352"/>
        <end position="605"/>
    </location>
</feature>
<proteinExistence type="inferred from homology"/>
<comment type="similarity">
    <text evidence="2 7">Belongs to the malic enzymes family.</text>
</comment>
<dbReference type="PROSITE" id="PS00331">
    <property type="entry name" value="MALIC_ENZYMES"/>
    <property type="match status" value="1"/>
</dbReference>
<evidence type="ECO:0000256" key="2">
    <source>
        <dbReference type="ARBA" id="ARBA00008785"/>
    </source>
</evidence>
<dbReference type="FunFam" id="3.40.50.720:FF:000067">
    <property type="entry name" value="Malic enzyme"/>
    <property type="match status" value="1"/>
</dbReference>
<dbReference type="SMART" id="SM01274">
    <property type="entry name" value="malic"/>
    <property type="match status" value="1"/>
</dbReference>
<dbReference type="Pfam" id="PF03949">
    <property type="entry name" value="Malic_M"/>
    <property type="match status" value="1"/>
</dbReference>
<dbReference type="GO" id="GO:0051287">
    <property type="term" value="F:NAD binding"/>
    <property type="evidence" value="ECO:0007669"/>
    <property type="project" value="InterPro"/>
</dbReference>
<dbReference type="SMART" id="SM00919">
    <property type="entry name" value="Malic_M"/>
    <property type="match status" value="1"/>
</dbReference>
<dbReference type="Proteomes" id="UP000604825">
    <property type="component" value="Unassembled WGS sequence"/>
</dbReference>
<dbReference type="GO" id="GO:0009507">
    <property type="term" value="C:chloroplast"/>
    <property type="evidence" value="ECO:0007669"/>
    <property type="project" value="TreeGrafter"/>
</dbReference>
<feature type="active site" description="Proton acceptor" evidence="4">
    <location>
        <position position="255"/>
    </location>
</feature>
<sequence length="636" mass="70012">MISARTAACPASPWKRGGRSEGGGSSCDGCRTYRNTLRRSAAAVKVRAVPPRRVEAVAMGSAAETEKEKEQEQEEVEAAAAGVVVEDHYGEDGAAEEVPIMPWAFSVASGYTLLRDPHHNKGLAFMEKERMHTTCVVKKIMHNLRQYQVPLQRYMAMMDLQERNERLFYKLLIDNVEELLPVVYTPTVGEACQKYGSIFRQPQGLYVSLRDKGKVLEVLRNWPHRNIEVICVTDGERILGLGDLGSQGMGIPVGKLALYTALGGVRPSACLPITIDVGTNNEKLLNDEFYIGLRQKRATGEEYHELIEEFMAAVKQIYGEKVLIQFEDFANHNAFDLLSKYRKSHLVFNDDIQGTASVVLAGVLAALNVVGGTLAEHTYLFLGAGEAGTGIAELIALEISKQTKAPIEECRKKVWLVDSKGLIVDSRKNSLQSFKKPWAHEHEPLTTLYDAVQSIKPTVLIGTSGVGRTFTKEVVEAMASFNERPIIFSLSNPTSHSECTAEEAYNWTQGRAIFASGSPFDPVEYDGKIFVPGQANNAYIFPGFGLGLVISGAIRVHEDMLLAASEALAAQATQENFDKGSIFPPFANIRKISAHIAAAVAAKAYELGLATRLPPPRDLVKYAESCMYTPVYRNYR</sequence>
<dbReference type="Gene3D" id="3.40.50.720">
    <property type="entry name" value="NAD(P)-binding Rossmann-like Domain"/>
    <property type="match status" value="1"/>
</dbReference>
<dbReference type="Gene3D" id="3.40.50.10380">
    <property type="entry name" value="Malic enzyme, N-terminal domain"/>
    <property type="match status" value="1"/>
</dbReference>
<dbReference type="CDD" id="cd05312">
    <property type="entry name" value="NAD_bind_1_malic_enz"/>
    <property type="match status" value="1"/>
</dbReference>
<evidence type="ECO:0000256" key="3">
    <source>
        <dbReference type="ARBA" id="ARBA00022723"/>
    </source>
</evidence>
<dbReference type="FunFam" id="3.40.50.10380:FF:000004">
    <property type="entry name" value="Malic enzyme"/>
    <property type="match status" value="1"/>
</dbReference>
<evidence type="ECO:0000256" key="8">
    <source>
        <dbReference type="SAM" id="MobiDB-lite"/>
    </source>
</evidence>
<dbReference type="NCBIfam" id="NF010052">
    <property type="entry name" value="PRK13529.1"/>
    <property type="match status" value="1"/>
</dbReference>
<dbReference type="InterPro" id="IPR015884">
    <property type="entry name" value="Malic_enzyme_CS"/>
</dbReference>
<feature type="region of interest" description="Disordered" evidence="8">
    <location>
        <begin position="1"/>
        <end position="29"/>
    </location>
</feature>
<organism evidence="11 12">
    <name type="scientific">Miscanthus lutarioriparius</name>
    <dbReference type="NCBI Taxonomy" id="422564"/>
    <lineage>
        <taxon>Eukaryota</taxon>
        <taxon>Viridiplantae</taxon>
        <taxon>Streptophyta</taxon>
        <taxon>Embryophyta</taxon>
        <taxon>Tracheophyta</taxon>
        <taxon>Spermatophyta</taxon>
        <taxon>Magnoliopsida</taxon>
        <taxon>Liliopsida</taxon>
        <taxon>Poales</taxon>
        <taxon>Poaceae</taxon>
        <taxon>PACMAD clade</taxon>
        <taxon>Panicoideae</taxon>
        <taxon>Andropogonodae</taxon>
        <taxon>Andropogoneae</taxon>
        <taxon>Saccharinae</taxon>
        <taxon>Miscanthus</taxon>
    </lineage>
</organism>
<accession>A0A811RY72</accession>
<evidence type="ECO:0000259" key="9">
    <source>
        <dbReference type="SMART" id="SM00919"/>
    </source>
</evidence>
<comment type="cofactor">
    <cofactor evidence="1">
        <name>Mn(2+)</name>
        <dbReference type="ChEBI" id="CHEBI:29035"/>
    </cofactor>
</comment>
<gene>
    <name evidence="11" type="ORF">NCGR_LOCUS58189</name>
</gene>
<feature type="binding site" evidence="6">
    <location>
        <position position="327"/>
    </location>
    <ligand>
        <name>a divalent metal cation</name>
        <dbReference type="ChEBI" id="CHEBI:60240"/>
    </ligand>
</feature>
<dbReference type="InterPro" id="IPR012302">
    <property type="entry name" value="Malic_NAD-bd"/>
</dbReference>
<name>A0A811RY72_9POAL</name>
<dbReference type="AlphaFoldDB" id="A0A811RY72"/>
<keyword evidence="3 6" id="KW-0479">Metal-binding</keyword>
<dbReference type="Pfam" id="PF00390">
    <property type="entry name" value="malic"/>
    <property type="match status" value="1"/>
</dbReference>
<dbReference type="PIRSF" id="PIRSF000106">
    <property type="entry name" value="ME"/>
    <property type="match status" value="1"/>
</dbReference>
<evidence type="ECO:0000313" key="12">
    <source>
        <dbReference type="Proteomes" id="UP000604825"/>
    </source>
</evidence>